<dbReference type="Proteomes" id="UP001214441">
    <property type="component" value="Unassembled WGS sequence"/>
</dbReference>
<dbReference type="CDD" id="cd02440">
    <property type="entry name" value="AdoMet_MTases"/>
    <property type="match status" value="1"/>
</dbReference>
<evidence type="ECO:0000313" key="5">
    <source>
        <dbReference type="EMBL" id="MDJ1134465.1"/>
    </source>
</evidence>
<keyword evidence="3" id="KW-0949">S-adenosyl-L-methionine</keyword>
<dbReference type="EMBL" id="JANCPR020000021">
    <property type="protein sequence ID" value="MDJ1134465.1"/>
    <property type="molecule type" value="Genomic_DNA"/>
</dbReference>
<dbReference type="GO" id="GO:0032259">
    <property type="term" value="P:methylation"/>
    <property type="evidence" value="ECO:0007669"/>
    <property type="project" value="UniProtKB-KW"/>
</dbReference>
<accession>A0ABT6ZZF8</accession>
<keyword evidence="1 5" id="KW-0489">Methyltransferase</keyword>
<keyword evidence="6" id="KW-1185">Reference proteome</keyword>
<evidence type="ECO:0000313" key="6">
    <source>
        <dbReference type="Proteomes" id="UP001214441"/>
    </source>
</evidence>
<protein>
    <submittedName>
        <fullName evidence="5">Methyltransferase domain-containing protein</fullName>
    </submittedName>
</protein>
<gene>
    <name evidence="5" type="ORF">NMN56_021340</name>
</gene>
<dbReference type="InterPro" id="IPR029063">
    <property type="entry name" value="SAM-dependent_MTases_sf"/>
</dbReference>
<dbReference type="InterPro" id="IPR013217">
    <property type="entry name" value="Methyltransf_12"/>
</dbReference>
<organism evidence="5 6">
    <name type="scientific">Streptomyces iconiensis</name>
    <dbReference type="NCBI Taxonomy" id="1384038"/>
    <lineage>
        <taxon>Bacteria</taxon>
        <taxon>Bacillati</taxon>
        <taxon>Actinomycetota</taxon>
        <taxon>Actinomycetes</taxon>
        <taxon>Kitasatosporales</taxon>
        <taxon>Streptomycetaceae</taxon>
        <taxon>Streptomyces</taxon>
    </lineage>
</organism>
<proteinExistence type="predicted"/>
<dbReference type="PANTHER" id="PTHR43464:SF19">
    <property type="entry name" value="UBIQUINONE BIOSYNTHESIS O-METHYLTRANSFERASE, MITOCHONDRIAL"/>
    <property type="match status" value="1"/>
</dbReference>
<sequence>MWNEDHEAAERFLRHYQSPRGLVRIQLVARHVTEHLPPGPAHLVDIGAGGGQQAAALAREGHRVTLVEPSPLMLARAEETIAGLPEEVRGRMSLHRMSAQEAADRLPAAGYDGVLCHGVLMYLPSPGPLLRSLAQLCAPGGLVSVVTKNAAALAFRPALQGDYAEALNGFGARTSTGWLGAPTRGDTVEDLTVGLREYGVCVRDWYGVGVFSDHRTDLEDLPDDQLRLLQAVEYEAARRDPYRATARLIHVVGHRPSARSDPPALPG</sequence>
<dbReference type="SUPFAM" id="SSF53335">
    <property type="entry name" value="S-adenosyl-L-methionine-dependent methyltransferases"/>
    <property type="match status" value="1"/>
</dbReference>
<evidence type="ECO:0000256" key="3">
    <source>
        <dbReference type="ARBA" id="ARBA00022691"/>
    </source>
</evidence>
<dbReference type="Gene3D" id="3.40.50.150">
    <property type="entry name" value="Vaccinia Virus protein VP39"/>
    <property type="match status" value="1"/>
</dbReference>
<comment type="caution">
    <text evidence="5">The sequence shown here is derived from an EMBL/GenBank/DDBJ whole genome shotgun (WGS) entry which is preliminary data.</text>
</comment>
<name>A0ABT6ZZF8_9ACTN</name>
<dbReference type="Pfam" id="PF08242">
    <property type="entry name" value="Methyltransf_12"/>
    <property type="match status" value="1"/>
</dbReference>
<feature type="domain" description="Methyltransferase type 12" evidence="4">
    <location>
        <begin position="44"/>
        <end position="142"/>
    </location>
</feature>
<evidence type="ECO:0000259" key="4">
    <source>
        <dbReference type="Pfam" id="PF08242"/>
    </source>
</evidence>
<reference evidence="5 6" key="1">
    <citation type="submission" date="2023-05" db="EMBL/GenBank/DDBJ databases">
        <title>Streptantibioticus silvisoli sp. nov., acidotolerant actinomycetes 1 from pine litter.</title>
        <authorList>
            <person name="Swiecimska M."/>
            <person name="Golinska P."/>
            <person name="Sangal V."/>
            <person name="Wachnowicz B."/>
            <person name="Goodfellow M."/>
        </authorList>
    </citation>
    <scope>NUCLEOTIDE SEQUENCE [LARGE SCALE GENOMIC DNA]</scope>
    <source>
        <strain evidence="5 6">DSM 42109</strain>
    </source>
</reference>
<dbReference type="RefSeq" id="WP_274041987.1">
    <property type="nucleotide sequence ID" value="NZ_JANCPR020000021.1"/>
</dbReference>
<evidence type="ECO:0000256" key="1">
    <source>
        <dbReference type="ARBA" id="ARBA00022603"/>
    </source>
</evidence>
<dbReference type="PANTHER" id="PTHR43464">
    <property type="entry name" value="METHYLTRANSFERASE"/>
    <property type="match status" value="1"/>
</dbReference>
<keyword evidence="2" id="KW-0808">Transferase</keyword>
<evidence type="ECO:0000256" key="2">
    <source>
        <dbReference type="ARBA" id="ARBA00022679"/>
    </source>
</evidence>
<dbReference type="GO" id="GO:0008168">
    <property type="term" value="F:methyltransferase activity"/>
    <property type="evidence" value="ECO:0007669"/>
    <property type="project" value="UniProtKB-KW"/>
</dbReference>